<name>B7NAF3_ECOLU</name>
<dbReference type="HOGENOM" id="CLU_2681888_0_0_6"/>
<reference evidence="3" key="1">
    <citation type="journal article" date="2009" name="PLoS Genet.">
        <title>Organised genome dynamics in the Escherichia coli species results in highly diverse adaptive paths.</title>
        <authorList>
            <person name="Touchon M."/>
            <person name="Hoede C."/>
            <person name="Tenaillon O."/>
            <person name="Barbe V."/>
            <person name="Baeriswyl S."/>
            <person name="Bidet P."/>
            <person name="Bingen E."/>
            <person name="Bonacorsi S."/>
            <person name="Bouchier C."/>
            <person name="Bouvet O."/>
            <person name="Calteau A."/>
            <person name="Chiapello H."/>
            <person name="Clermont O."/>
            <person name="Cruveiller S."/>
            <person name="Danchin A."/>
            <person name="Diard M."/>
            <person name="Dossat C."/>
            <person name="Karoui M.E."/>
            <person name="Frapy E."/>
            <person name="Garry L."/>
            <person name="Ghigo J.M."/>
            <person name="Gilles A.M."/>
            <person name="Johnson J."/>
            <person name="Le Bouguenec C."/>
            <person name="Lescat M."/>
            <person name="Mangenot S."/>
            <person name="Martinez-Jehanne V."/>
            <person name="Matic I."/>
            <person name="Nassif X."/>
            <person name="Oztas S."/>
            <person name="Petit M.A."/>
            <person name="Pichon C."/>
            <person name="Rouy Z."/>
            <person name="Ruf C.S."/>
            <person name="Schneider D."/>
            <person name="Tourret J."/>
            <person name="Vacherie B."/>
            <person name="Vallenet D."/>
            <person name="Medigue C."/>
            <person name="Rocha E.P.C."/>
            <person name="Denamur E."/>
        </authorList>
    </citation>
    <scope>NUCLEOTIDE SEQUENCE [LARGE SCALE GENOMIC DNA]</scope>
    <source>
        <strain evidence="3">UMN026 / ExPEC</strain>
    </source>
</reference>
<proteinExistence type="predicted"/>
<sequence>MLNLLKYIIVILTKVRQKMVEDKPANNPRTIHDGWQPVEKGYQPTSRPDQQNNGYQPPRQTQQTQHIAPPPKKR</sequence>
<dbReference type="EMBL" id="CU928163">
    <property type="protein sequence ID" value="CAR12206.1"/>
    <property type="molecule type" value="Genomic_DNA"/>
</dbReference>
<gene>
    <name evidence="2" type="ordered locus">ECUMN_0997</name>
</gene>
<dbReference type="AlphaFoldDB" id="B7NAF3"/>
<feature type="region of interest" description="Disordered" evidence="1">
    <location>
        <begin position="19"/>
        <end position="74"/>
    </location>
</feature>
<organism evidence="2 3">
    <name type="scientific">Escherichia coli O17:K52:H18 (strain UMN026 / ExPEC)</name>
    <dbReference type="NCBI Taxonomy" id="585056"/>
    <lineage>
        <taxon>Bacteria</taxon>
        <taxon>Pseudomonadati</taxon>
        <taxon>Pseudomonadota</taxon>
        <taxon>Gammaproteobacteria</taxon>
        <taxon>Enterobacterales</taxon>
        <taxon>Enterobacteriaceae</taxon>
        <taxon>Escherichia</taxon>
    </lineage>
</organism>
<protein>
    <submittedName>
        <fullName evidence="2">Uncharacterized protein</fullName>
    </submittedName>
</protein>
<feature type="compositionally biased region" description="Polar residues" evidence="1">
    <location>
        <begin position="43"/>
        <end position="66"/>
    </location>
</feature>
<evidence type="ECO:0000256" key="1">
    <source>
        <dbReference type="SAM" id="MobiDB-lite"/>
    </source>
</evidence>
<accession>B7NAF3</accession>
<dbReference type="STRING" id="585056.ECUMN_0997"/>
<dbReference type="Proteomes" id="UP000007097">
    <property type="component" value="Chromosome"/>
</dbReference>
<evidence type="ECO:0000313" key="2">
    <source>
        <dbReference type="EMBL" id="CAR12206.1"/>
    </source>
</evidence>
<dbReference type="KEGG" id="eum:ECUMN_0997"/>
<evidence type="ECO:0000313" key="3">
    <source>
        <dbReference type="Proteomes" id="UP000007097"/>
    </source>
</evidence>